<comment type="function">
    <text evidence="6">The electron transfer flavoprotein serves as a specific electron acceptor for other dehydrogenases. It transfers the electrons to the main respiratory chain via ETF-ubiquinone oxidoreductase (ETF dehydrogenase).</text>
</comment>
<dbReference type="AlphaFoldDB" id="A0A6I1EVV0"/>
<dbReference type="Proteomes" id="UP000430564">
    <property type="component" value="Unassembled WGS sequence"/>
</dbReference>
<dbReference type="GO" id="GO:0046395">
    <property type="term" value="P:carboxylic acid catabolic process"/>
    <property type="evidence" value="ECO:0007669"/>
    <property type="project" value="UniProtKB-ARBA"/>
</dbReference>
<evidence type="ECO:0000256" key="4">
    <source>
        <dbReference type="ARBA" id="ARBA00022448"/>
    </source>
</evidence>
<accession>A0A6I1EVV0</accession>
<dbReference type="PANTHER" id="PTHR21294">
    <property type="entry name" value="ELECTRON TRANSFER FLAVOPROTEIN BETA-SUBUNIT"/>
    <property type="match status" value="1"/>
</dbReference>
<dbReference type="InterPro" id="IPR012255">
    <property type="entry name" value="ETF_b"/>
</dbReference>
<evidence type="ECO:0000256" key="3">
    <source>
        <dbReference type="ARBA" id="ARBA00016797"/>
    </source>
</evidence>
<evidence type="ECO:0000256" key="1">
    <source>
        <dbReference type="ARBA" id="ARBA00007557"/>
    </source>
</evidence>
<organism evidence="10 11">
    <name type="scientific">Sutterella seckii</name>
    <dbReference type="NCBI Taxonomy" id="1944635"/>
    <lineage>
        <taxon>Bacteria</taxon>
        <taxon>Pseudomonadati</taxon>
        <taxon>Pseudomonadota</taxon>
        <taxon>Betaproteobacteria</taxon>
        <taxon>Burkholderiales</taxon>
        <taxon>Sutterellaceae</taxon>
        <taxon>Sutterella</taxon>
    </lineage>
</organism>
<sequence length="250" mass="26573">MKILVAVKRVVDAKVKVRPLPDHSGPDIKLARMAMNPFDEIAVEEAVELKEAGKASEVVAVSIGGAKSVDVLRTAMAIGADRAIHVVTDDAVEPLAAAKILAQIVEREKPGIVLLGKQAIDDDCGQTGPMLSGLLRYPLGAFASEIEFADDGRLVVTRETDGGTQTVSLSIPAVITADLRLAEPRYVTLPSMAKARKKPVEAIPVGELDVDLTPRVKTLSVEPPPARKAGVMVSSVDELVEKLRNEAHVI</sequence>
<name>A0A6I1EVV0_9BURK</name>
<dbReference type="RefSeq" id="WP_152157823.1">
    <property type="nucleotide sequence ID" value="NZ_WEHX01000012.1"/>
</dbReference>
<evidence type="ECO:0000256" key="6">
    <source>
        <dbReference type="ARBA" id="ARBA00025649"/>
    </source>
</evidence>
<evidence type="ECO:0000256" key="2">
    <source>
        <dbReference type="ARBA" id="ARBA00011355"/>
    </source>
</evidence>
<dbReference type="PROSITE" id="PS01065">
    <property type="entry name" value="ETF_BETA"/>
    <property type="match status" value="1"/>
</dbReference>
<comment type="cofactor">
    <cofactor evidence="8">
        <name>AMP</name>
        <dbReference type="ChEBI" id="CHEBI:456215"/>
    </cofactor>
</comment>
<comment type="subunit">
    <text evidence="2">Heterodimer of an alpha and a beta subunit.</text>
</comment>
<dbReference type="SUPFAM" id="SSF52402">
    <property type="entry name" value="Adenine nucleotide alpha hydrolases-like"/>
    <property type="match status" value="1"/>
</dbReference>
<dbReference type="InterPro" id="IPR033948">
    <property type="entry name" value="ETF_beta_N"/>
</dbReference>
<dbReference type="OrthoDB" id="9781325at2"/>
<dbReference type="InterPro" id="IPR014730">
    <property type="entry name" value="ETF_a/b_N"/>
</dbReference>
<reference evidence="10 11" key="1">
    <citation type="submission" date="2019-10" db="EMBL/GenBank/DDBJ databases">
        <title>Genome diversity of Sutterella seckii.</title>
        <authorList>
            <person name="Chaplin A.V."/>
            <person name="Sokolova S.R."/>
            <person name="Mosin K.A."/>
            <person name="Ivanova E.L."/>
            <person name="Kochetkova T.O."/>
            <person name="Goltsov A.Y."/>
            <person name="Trofimov D.Y."/>
            <person name="Efimov B.A."/>
        </authorList>
    </citation>
    <scope>NUCLEOTIDE SEQUENCE [LARGE SCALE GENOMIC DNA]</scope>
    <source>
        <strain evidence="10 11">ASD393</strain>
    </source>
</reference>
<comment type="similarity">
    <text evidence="1">Belongs to the ETF beta-subunit/FixA family.</text>
</comment>
<dbReference type="Gene3D" id="3.40.50.620">
    <property type="entry name" value="HUPs"/>
    <property type="match status" value="1"/>
</dbReference>
<dbReference type="SMART" id="SM00893">
    <property type="entry name" value="ETF"/>
    <property type="match status" value="1"/>
</dbReference>
<dbReference type="FunFam" id="3.40.50.620:FF:000011">
    <property type="entry name" value="Electron transfer flavoprotein subunit beta"/>
    <property type="match status" value="1"/>
</dbReference>
<dbReference type="PANTHER" id="PTHR21294:SF8">
    <property type="entry name" value="ELECTRON TRANSFER FLAVOPROTEIN SUBUNIT BETA"/>
    <property type="match status" value="1"/>
</dbReference>
<dbReference type="Pfam" id="PF01012">
    <property type="entry name" value="ETF"/>
    <property type="match status" value="1"/>
</dbReference>
<gene>
    <name evidence="10" type="ORF">GBM95_03540</name>
</gene>
<evidence type="ECO:0000313" key="11">
    <source>
        <dbReference type="Proteomes" id="UP000430564"/>
    </source>
</evidence>
<comment type="caution">
    <text evidence="10">The sequence shown here is derived from an EMBL/GenBank/DDBJ whole genome shotgun (WGS) entry which is preliminary data.</text>
</comment>
<evidence type="ECO:0000313" key="10">
    <source>
        <dbReference type="EMBL" id="KAB7662010.1"/>
    </source>
</evidence>
<dbReference type="PIRSF" id="PIRSF000090">
    <property type="entry name" value="Beta-ETF"/>
    <property type="match status" value="1"/>
</dbReference>
<dbReference type="InterPro" id="IPR000049">
    <property type="entry name" value="ET-Flavoprotein_bsu_CS"/>
</dbReference>
<keyword evidence="4" id="KW-0813">Transport</keyword>
<dbReference type="GO" id="GO:0009055">
    <property type="term" value="F:electron transfer activity"/>
    <property type="evidence" value="ECO:0007669"/>
    <property type="project" value="InterPro"/>
</dbReference>
<evidence type="ECO:0000256" key="7">
    <source>
        <dbReference type="ARBA" id="ARBA00042002"/>
    </source>
</evidence>
<protein>
    <recommendedName>
        <fullName evidence="3">Electron transfer flavoprotein subunit beta</fullName>
    </recommendedName>
    <alternativeName>
        <fullName evidence="7">Electron transfer flavoprotein small subunit</fullName>
    </alternativeName>
</protein>
<dbReference type="InterPro" id="IPR014729">
    <property type="entry name" value="Rossmann-like_a/b/a_fold"/>
</dbReference>
<keyword evidence="5" id="KW-0249">Electron transport</keyword>
<evidence type="ECO:0000256" key="5">
    <source>
        <dbReference type="ARBA" id="ARBA00022982"/>
    </source>
</evidence>
<dbReference type="EMBL" id="WEHX01000012">
    <property type="protein sequence ID" value="KAB7662010.1"/>
    <property type="molecule type" value="Genomic_DNA"/>
</dbReference>
<evidence type="ECO:0000259" key="9">
    <source>
        <dbReference type="SMART" id="SM00893"/>
    </source>
</evidence>
<feature type="domain" description="Electron transfer flavoprotein alpha/beta-subunit N-terminal" evidence="9">
    <location>
        <begin position="27"/>
        <end position="212"/>
    </location>
</feature>
<dbReference type="CDD" id="cd01714">
    <property type="entry name" value="ETF_beta"/>
    <property type="match status" value="1"/>
</dbReference>
<evidence type="ECO:0000256" key="8">
    <source>
        <dbReference type="ARBA" id="ARBA00049933"/>
    </source>
</evidence>
<proteinExistence type="inferred from homology"/>